<dbReference type="EMBL" id="VKHT01000198">
    <property type="protein sequence ID" value="MBB0244238.1"/>
    <property type="molecule type" value="Genomic_DNA"/>
</dbReference>
<keyword evidence="2" id="KW-0413">Isomerase</keyword>
<feature type="region of interest" description="Disordered" evidence="1">
    <location>
        <begin position="285"/>
        <end position="308"/>
    </location>
</feature>
<sequence length="409" mass="41729">MIDESMLDAPDALARADLRGLLRALAGAGARVRVAARAAEESDLHRLTPQGSPGTVLVAGPAPAGPLLARTLNALVEPAVRVHRVEPVGPLADPGALRWPMPEWVGPMDLLLILGPDGSEPGLGELFERAWRRGCAVAVVAPERSSLSGLAARRSSLRLPLVHPDREEAGDHPAAPGPAWSAVVPALMLADRLGLCGAGPAIQSAVADRLDAVAGLCGPASAYDRNPAKALAGELDGVLPLLWSRGPLGRAAAGHAADLMAALPGVPALAAPLPEALAAHGPLLAADRRGPGADPDDFFRDRVDEPQPPLPRIVLLHEEPAVDGPGANGPNGAGPNGGNGAGSGPGEEDPDGTVIPSPLPAARTLAGEYGVPITEFAPEPGEPLIRLVDLVTRLDFTAVYLALTPSGRP</sequence>
<keyword evidence="3" id="KW-1185">Reference proteome</keyword>
<feature type="region of interest" description="Disordered" evidence="1">
    <location>
        <begin position="320"/>
        <end position="360"/>
    </location>
</feature>
<gene>
    <name evidence="2" type="ORF">FNQ90_09000</name>
</gene>
<evidence type="ECO:0000313" key="2">
    <source>
        <dbReference type="EMBL" id="MBB0244238.1"/>
    </source>
</evidence>
<dbReference type="GO" id="GO:1901135">
    <property type="term" value="P:carbohydrate derivative metabolic process"/>
    <property type="evidence" value="ECO:0007669"/>
    <property type="project" value="InterPro"/>
</dbReference>
<name>A0A7W3TCH5_9ACTN</name>
<evidence type="ECO:0000313" key="3">
    <source>
        <dbReference type="Proteomes" id="UP000538929"/>
    </source>
</evidence>
<comment type="caution">
    <text evidence="2">The sequence shown here is derived from an EMBL/GenBank/DDBJ whole genome shotgun (WGS) entry which is preliminary data.</text>
</comment>
<accession>A0A7W3TCH5</accession>
<reference evidence="3" key="1">
    <citation type="submission" date="2019-10" db="EMBL/GenBank/DDBJ databases">
        <title>Streptomyces sp. nov., a novel actinobacterium isolated from alkaline environment.</title>
        <authorList>
            <person name="Golinska P."/>
        </authorList>
    </citation>
    <scope>NUCLEOTIDE SEQUENCE [LARGE SCALE GENOMIC DNA]</scope>
    <source>
        <strain evidence="3">DSM 42118</strain>
    </source>
</reference>
<feature type="compositionally biased region" description="Gly residues" evidence="1">
    <location>
        <begin position="326"/>
        <end position="345"/>
    </location>
</feature>
<protein>
    <submittedName>
        <fullName evidence="2">Mannose-6-phosphate isomerase</fullName>
    </submittedName>
</protein>
<dbReference type="GO" id="GO:0097367">
    <property type="term" value="F:carbohydrate derivative binding"/>
    <property type="evidence" value="ECO:0007669"/>
    <property type="project" value="InterPro"/>
</dbReference>
<dbReference type="InterPro" id="IPR046348">
    <property type="entry name" value="SIS_dom_sf"/>
</dbReference>
<dbReference type="SUPFAM" id="SSF53697">
    <property type="entry name" value="SIS domain"/>
    <property type="match status" value="1"/>
</dbReference>
<feature type="compositionally biased region" description="Basic and acidic residues" evidence="1">
    <location>
        <begin position="286"/>
        <end position="305"/>
    </location>
</feature>
<dbReference type="AlphaFoldDB" id="A0A7W3TCH5"/>
<evidence type="ECO:0000256" key="1">
    <source>
        <dbReference type="SAM" id="MobiDB-lite"/>
    </source>
</evidence>
<dbReference type="RefSeq" id="WP_182605889.1">
    <property type="nucleotide sequence ID" value="NZ_VKHT01000198.1"/>
</dbReference>
<organism evidence="2 3">
    <name type="scientific">Streptomyces alkaliphilus</name>
    <dbReference type="NCBI Taxonomy" id="1472722"/>
    <lineage>
        <taxon>Bacteria</taxon>
        <taxon>Bacillati</taxon>
        <taxon>Actinomycetota</taxon>
        <taxon>Actinomycetes</taxon>
        <taxon>Kitasatosporales</taxon>
        <taxon>Streptomycetaceae</taxon>
        <taxon>Streptomyces</taxon>
    </lineage>
</organism>
<dbReference type="GO" id="GO:0016853">
    <property type="term" value="F:isomerase activity"/>
    <property type="evidence" value="ECO:0007669"/>
    <property type="project" value="UniProtKB-KW"/>
</dbReference>
<dbReference type="Proteomes" id="UP000538929">
    <property type="component" value="Unassembled WGS sequence"/>
</dbReference>
<proteinExistence type="predicted"/>